<dbReference type="SUPFAM" id="SSF46894">
    <property type="entry name" value="C-terminal effector domain of the bipartite response regulators"/>
    <property type="match status" value="1"/>
</dbReference>
<gene>
    <name evidence="10" type="ORF">QWF21_11270</name>
</gene>
<feature type="modified residue" description="4-aspartylphosphate" evidence="6">
    <location>
        <position position="56"/>
    </location>
</feature>
<dbReference type="SMART" id="SM00448">
    <property type="entry name" value="REC"/>
    <property type="match status" value="1"/>
</dbReference>
<dbReference type="InterPro" id="IPR036388">
    <property type="entry name" value="WH-like_DNA-bd_sf"/>
</dbReference>
<feature type="domain" description="Response regulatory" evidence="8">
    <location>
        <begin position="7"/>
        <end position="122"/>
    </location>
</feature>
<feature type="DNA-binding region" description="OmpR/PhoB-type" evidence="7">
    <location>
        <begin position="129"/>
        <end position="226"/>
    </location>
</feature>
<dbReference type="PANTHER" id="PTHR48111:SF22">
    <property type="entry name" value="REGULATOR OF RPOS"/>
    <property type="match status" value="1"/>
</dbReference>
<dbReference type="RefSeq" id="WP_330088151.1">
    <property type="nucleotide sequence ID" value="NZ_JAUGZK010000007.1"/>
</dbReference>
<protein>
    <submittedName>
        <fullName evidence="10">Response regulator transcription factor</fullName>
    </submittedName>
</protein>
<keyword evidence="5" id="KW-0804">Transcription</keyword>
<dbReference type="EMBL" id="JAUGZK010000007">
    <property type="protein sequence ID" value="MEE2024827.1"/>
    <property type="molecule type" value="Genomic_DNA"/>
</dbReference>
<dbReference type="PROSITE" id="PS51755">
    <property type="entry name" value="OMPR_PHOB"/>
    <property type="match status" value="1"/>
</dbReference>
<dbReference type="InterPro" id="IPR039420">
    <property type="entry name" value="WalR-like"/>
</dbReference>
<keyword evidence="11" id="KW-1185">Reference proteome</keyword>
<feature type="domain" description="OmpR/PhoB-type" evidence="9">
    <location>
        <begin position="129"/>
        <end position="226"/>
    </location>
</feature>
<accession>A0ABU7JGL2</accession>
<dbReference type="PANTHER" id="PTHR48111">
    <property type="entry name" value="REGULATOR OF RPOS"/>
    <property type="match status" value="1"/>
</dbReference>
<dbReference type="Gene3D" id="3.40.50.2300">
    <property type="match status" value="1"/>
</dbReference>
<evidence type="ECO:0000259" key="9">
    <source>
        <dbReference type="PROSITE" id="PS51755"/>
    </source>
</evidence>
<evidence type="ECO:0000313" key="11">
    <source>
        <dbReference type="Proteomes" id="UP001339167"/>
    </source>
</evidence>
<dbReference type="InterPro" id="IPR011006">
    <property type="entry name" value="CheY-like_superfamily"/>
</dbReference>
<evidence type="ECO:0000256" key="4">
    <source>
        <dbReference type="ARBA" id="ARBA00023125"/>
    </source>
</evidence>
<dbReference type="InterPro" id="IPR001789">
    <property type="entry name" value="Sig_transdc_resp-reg_receiver"/>
</dbReference>
<dbReference type="SMART" id="SM00862">
    <property type="entry name" value="Trans_reg_C"/>
    <property type="match status" value="1"/>
</dbReference>
<keyword evidence="3" id="KW-0805">Transcription regulation</keyword>
<dbReference type="Pfam" id="PF00072">
    <property type="entry name" value="Response_reg"/>
    <property type="match status" value="1"/>
</dbReference>
<dbReference type="CDD" id="cd00383">
    <property type="entry name" value="trans_reg_C"/>
    <property type="match status" value="1"/>
</dbReference>
<sequence>MMTAPLSVLLIEDNSSISANIADYFSQHGAVLDYAIQGQQGLQLALQHYYDVVVLDLMLPVMDGLTLCKALRSQANRHIPVLMLTARDTLDDKLHGFACGADDYLSKPFALPELWARCQALARRPLPPAYQVRVGELLLDKQSRQISRQGQLLQLKPIAWQILCLLMESHPRPMSRTELCRRIWGDEPTESDALRSHLYQLRKVLDQPFPKPMLKTLHGVGFSLELSSDD</sequence>
<evidence type="ECO:0000256" key="2">
    <source>
        <dbReference type="ARBA" id="ARBA00023012"/>
    </source>
</evidence>
<name>A0ABU7JGL2_9GAMM</name>
<keyword evidence="2" id="KW-0902">Two-component regulatory system</keyword>
<dbReference type="Gene3D" id="6.10.250.690">
    <property type="match status" value="1"/>
</dbReference>
<proteinExistence type="predicted"/>
<dbReference type="PROSITE" id="PS50110">
    <property type="entry name" value="RESPONSE_REGULATORY"/>
    <property type="match status" value="1"/>
</dbReference>
<comment type="caution">
    <text evidence="10">The sequence shown here is derived from an EMBL/GenBank/DDBJ whole genome shotgun (WGS) entry which is preliminary data.</text>
</comment>
<dbReference type="Gene3D" id="1.10.10.10">
    <property type="entry name" value="Winged helix-like DNA-binding domain superfamily/Winged helix DNA-binding domain"/>
    <property type="match status" value="1"/>
</dbReference>
<dbReference type="Pfam" id="PF00486">
    <property type="entry name" value="Trans_reg_C"/>
    <property type="match status" value="1"/>
</dbReference>
<dbReference type="InterPro" id="IPR001867">
    <property type="entry name" value="OmpR/PhoB-type_DNA-bd"/>
</dbReference>
<dbReference type="CDD" id="cd17574">
    <property type="entry name" value="REC_OmpR"/>
    <property type="match status" value="1"/>
</dbReference>
<evidence type="ECO:0000313" key="10">
    <source>
        <dbReference type="EMBL" id="MEE2024827.1"/>
    </source>
</evidence>
<dbReference type="Proteomes" id="UP001339167">
    <property type="component" value="Unassembled WGS sequence"/>
</dbReference>
<evidence type="ECO:0000256" key="7">
    <source>
        <dbReference type="PROSITE-ProRule" id="PRU01091"/>
    </source>
</evidence>
<evidence type="ECO:0000256" key="1">
    <source>
        <dbReference type="ARBA" id="ARBA00022553"/>
    </source>
</evidence>
<dbReference type="SUPFAM" id="SSF52172">
    <property type="entry name" value="CheY-like"/>
    <property type="match status" value="1"/>
</dbReference>
<evidence type="ECO:0000256" key="3">
    <source>
        <dbReference type="ARBA" id="ARBA00023015"/>
    </source>
</evidence>
<keyword evidence="4 7" id="KW-0238">DNA-binding</keyword>
<reference evidence="10 11" key="1">
    <citation type="submission" date="2023-06" db="EMBL/GenBank/DDBJ databases">
        <title>Alkalimonas sp., MEB004 an alkaliphilic bacterium isolated from Lonar Lake, India.</title>
        <authorList>
            <person name="Joshi A."/>
            <person name="Thite S."/>
        </authorList>
    </citation>
    <scope>NUCLEOTIDE SEQUENCE [LARGE SCALE GENOMIC DNA]</scope>
    <source>
        <strain evidence="10 11">MEB004</strain>
    </source>
</reference>
<organism evidence="10 11">
    <name type="scientific">Alkalimonas mucilaginosa</name>
    <dbReference type="NCBI Taxonomy" id="3057676"/>
    <lineage>
        <taxon>Bacteria</taxon>
        <taxon>Pseudomonadati</taxon>
        <taxon>Pseudomonadota</taxon>
        <taxon>Gammaproteobacteria</taxon>
        <taxon>Alkalimonas</taxon>
    </lineage>
</organism>
<evidence type="ECO:0000256" key="5">
    <source>
        <dbReference type="ARBA" id="ARBA00023163"/>
    </source>
</evidence>
<dbReference type="InterPro" id="IPR016032">
    <property type="entry name" value="Sig_transdc_resp-reg_C-effctor"/>
</dbReference>
<evidence type="ECO:0000259" key="8">
    <source>
        <dbReference type="PROSITE" id="PS50110"/>
    </source>
</evidence>
<evidence type="ECO:0000256" key="6">
    <source>
        <dbReference type="PROSITE-ProRule" id="PRU00169"/>
    </source>
</evidence>
<keyword evidence="1 6" id="KW-0597">Phosphoprotein</keyword>